<evidence type="ECO:0000313" key="2">
    <source>
        <dbReference type="EMBL" id="EDL96943.1"/>
    </source>
</evidence>
<dbReference type="AlphaFoldDB" id="A6JJS7"/>
<dbReference type="Proteomes" id="UP000234681">
    <property type="component" value="Chromosome 20"/>
</dbReference>
<proteinExistence type="predicted"/>
<gene>
    <name evidence="2" type="ORF">rCG_60827</name>
</gene>
<feature type="compositionally biased region" description="Low complexity" evidence="1">
    <location>
        <begin position="46"/>
        <end position="56"/>
    </location>
</feature>
<name>A6JJS7_RAT</name>
<protein>
    <submittedName>
        <fullName evidence="2">RCG60827</fullName>
    </submittedName>
</protein>
<reference evidence="3" key="1">
    <citation type="submission" date="2005-09" db="EMBL/GenBank/DDBJ databases">
        <authorList>
            <person name="Mural R.J."/>
            <person name="Li P.W."/>
            <person name="Adams M.D."/>
            <person name="Amanatides P.G."/>
            <person name="Baden-Tillson H."/>
            <person name="Barnstead M."/>
            <person name="Chin S.H."/>
            <person name="Dew I."/>
            <person name="Evans C.A."/>
            <person name="Ferriera S."/>
            <person name="Flanigan M."/>
            <person name="Fosler C."/>
            <person name="Glodek A."/>
            <person name="Gu Z."/>
            <person name="Holt R.A."/>
            <person name="Jennings D."/>
            <person name="Kraft C.L."/>
            <person name="Lu F."/>
            <person name="Nguyen T."/>
            <person name="Nusskern D.R."/>
            <person name="Pfannkoch C.M."/>
            <person name="Sitter C."/>
            <person name="Sutton G.G."/>
            <person name="Venter J.C."/>
            <person name="Wang Z."/>
            <person name="Woodage T."/>
            <person name="Zheng X.H."/>
            <person name="Zhong F."/>
        </authorList>
    </citation>
    <scope>NUCLEOTIDE SEQUENCE [LARGE SCALE GENOMIC DNA]</scope>
    <source>
        <strain>BN</strain>
        <strain evidence="3">Sprague-Dawley</strain>
    </source>
</reference>
<dbReference type="EMBL" id="CH473988">
    <property type="protein sequence ID" value="EDL96943.1"/>
    <property type="molecule type" value="Genomic_DNA"/>
</dbReference>
<evidence type="ECO:0000256" key="1">
    <source>
        <dbReference type="SAM" id="MobiDB-lite"/>
    </source>
</evidence>
<evidence type="ECO:0000313" key="3">
    <source>
        <dbReference type="Proteomes" id="UP000234681"/>
    </source>
</evidence>
<organism evidence="2 3">
    <name type="scientific">Rattus norvegicus</name>
    <name type="common">Rat</name>
    <dbReference type="NCBI Taxonomy" id="10116"/>
    <lineage>
        <taxon>Eukaryota</taxon>
        <taxon>Metazoa</taxon>
        <taxon>Chordata</taxon>
        <taxon>Craniata</taxon>
        <taxon>Vertebrata</taxon>
        <taxon>Euteleostomi</taxon>
        <taxon>Mammalia</taxon>
        <taxon>Eutheria</taxon>
        <taxon>Euarchontoglires</taxon>
        <taxon>Glires</taxon>
        <taxon>Rodentia</taxon>
        <taxon>Myomorpha</taxon>
        <taxon>Muroidea</taxon>
        <taxon>Muridae</taxon>
        <taxon>Murinae</taxon>
        <taxon>Rattus</taxon>
    </lineage>
</organism>
<feature type="region of interest" description="Disordered" evidence="1">
    <location>
        <begin position="41"/>
        <end position="65"/>
    </location>
</feature>
<sequence>MTSSSAREHGYHHTPKSGNFELVVAVSSPAPPHPRVIIASPVNYGSPSLSRLSQRLSGHRTRNGS</sequence>
<accession>A6JJS7</accession>